<evidence type="ECO:0000313" key="2">
    <source>
        <dbReference type="Proteomes" id="UP000075243"/>
    </source>
</evidence>
<accession>A0A151TPH9</accession>
<dbReference type="EMBL" id="CM003606">
    <property type="protein sequence ID" value="KYP68975.1"/>
    <property type="molecule type" value="Genomic_DNA"/>
</dbReference>
<sequence length="58" mass="7113">MWLCLMKSRSELFSMFAKFYHEIKKPQQNRVAKRKNRHLVETTQTFLLNNNVPLRFWG</sequence>
<evidence type="ECO:0000313" key="1">
    <source>
        <dbReference type="EMBL" id="KYP68975.1"/>
    </source>
</evidence>
<dbReference type="Proteomes" id="UP000075243">
    <property type="component" value="Chromosome 4"/>
</dbReference>
<gene>
    <name evidence="1" type="ORF">KK1_022625</name>
</gene>
<keyword evidence="2" id="KW-1185">Reference proteome</keyword>
<name>A0A151TPH9_CAJCA</name>
<reference evidence="1 2" key="1">
    <citation type="journal article" date="2012" name="Nat. Biotechnol.">
        <title>Draft genome sequence of pigeonpea (Cajanus cajan), an orphan legume crop of resource-poor farmers.</title>
        <authorList>
            <person name="Varshney R.K."/>
            <person name="Chen W."/>
            <person name="Li Y."/>
            <person name="Bharti A.K."/>
            <person name="Saxena R.K."/>
            <person name="Schlueter J.A."/>
            <person name="Donoghue M.T."/>
            <person name="Azam S."/>
            <person name="Fan G."/>
            <person name="Whaley A.M."/>
            <person name="Farmer A.D."/>
            <person name="Sheridan J."/>
            <person name="Iwata A."/>
            <person name="Tuteja R."/>
            <person name="Penmetsa R.V."/>
            <person name="Wu W."/>
            <person name="Upadhyaya H.D."/>
            <person name="Yang S.P."/>
            <person name="Shah T."/>
            <person name="Saxena K.B."/>
            <person name="Michael T."/>
            <person name="McCombie W.R."/>
            <person name="Yang B."/>
            <person name="Zhang G."/>
            <person name="Yang H."/>
            <person name="Wang J."/>
            <person name="Spillane C."/>
            <person name="Cook D.R."/>
            <person name="May G.D."/>
            <person name="Xu X."/>
            <person name="Jackson S.A."/>
        </authorList>
    </citation>
    <scope>NUCLEOTIDE SEQUENCE [LARGE SCALE GENOMIC DNA]</scope>
    <source>
        <strain evidence="2">cv. Asha</strain>
    </source>
</reference>
<organism evidence="1 2">
    <name type="scientific">Cajanus cajan</name>
    <name type="common">Pigeon pea</name>
    <name type="synonym">Cajanus indicus</name>
    <dbReference type="NCBI Taxonomy" id="3821"/>
    <lineage>
        <taxon>Eukaryota</taxon>
        <taxon>Viridiplantae</taxon>
        <taxon>Streptophyta</taxon>
        <taxon>Embryophyta</taxon>
        <taxon>Tracheophyta</taxon>
        <taxon>Spermatophyta</taxon>
        <taxon>Magnoliopsida</taxon>
        <taxon>eudicotyledons</taxon>
        <taxon>Gunneridae</taxon>
        <taxon>Pentapetalae</taxon>
        <taxon>rosids</taxon>
        <taxon>fabids</taxon>
        <taxon>Fabales</taxon>
        <taxon>Fabaceae</taxon>
        <taxon>Papilionoideae</taxon>
        <taxon>50 kb inversion clade</taxon>
        <taxon>NPAAA clade</taxon>
        <taxon>indigoferoid/millettioid clade</taxon>
        <taxon>Phaseoleae</taxon>
        <taxon>Cajanus</taxon>
    </lineage>
</organism>
<proteinExistence type="predicted"/>
<dbReference type="AlphaFoldDB" id="A0A151TPH9"/>
<dbReference type="Gramene" id="C.cajan_21973.t">
    <property type="protein sequence ID" value="C.cajan_21973.t"/>
    <property type="gene ID" value="C.cajan_21973"/>
</dbReference>
<protein>
    <submittedName>
        <fullName evidence="1">Uncharacterized protein</fullName>
    </submittedName>
</protein>